<evidence type="ECO:0000256" key="1">
    <source>
        <dbReference type="SAM" id="MobiDB-lite"/>
    </source>
</evidence>
<dbReference type="InterPro" id="IPR057559">
    <property type="entry name" value="SAM_6"/>
</dbReference>
<feature type="region of interest" description="Disordered" evidence="1">
    <location>
        <begin position="490"/>
        <end position="559"/>
    </location>
</feature>
<evidence type="ECO:0000313" key="4">
    <source>
        <dbReference type="EMBL" id="KAK5955674.1"/>
    </source>
</evidence>
<proteinExistence type="predicted"/>
<dbReference type="Pfam" id="PF23395">
    <property type="entry name" value="SAM_6"/>
    <property type="match status" value="1"/>
</dbReference>
<evidence type="ECO:0000313" key="5">
    <source>
        <dbReference type="Proteomes" id="UP001316803"/>
    </source>
</evidence>
<name>A0AAN8EHB8_9EURO</name>
<accession>A0AAN8EHB8</accession>
<dbReference type="Proteomes" id="UP001316803">
    <property type="component" value="Unassembled WGS sequence"/>
</dbReference>
<organism evidence="4 5">
    <name type="scientific">Knufia fluminis</name>
    <dbReference type="NCBI Taxonomy" id="191047"/>
    <lineage>
        <taxon>Eukaryota</taxon>
        <taxon>Fungi</taxon>
        <taxon>Dikarya</taxon>
        <taxon>Ascomycota</taxon>
        <taxon>Pezizomycotina</taxon>
        <taxon>Eurotiomycetes</taxon>
        <taxon>Chaetothyriomycetidae</taxon>
        <taxon>Chaetothyriales</taxon>
        <taxon>Trichomeriaceae</taxon>
        <taxon>Knufia</taxon>
    </lineage>
</organism>
<protein>
    <submittedName>
        <fullName evidence="4">Uncharacterized protein</fullName>
    </submittedName>
</protein>
<reference evidence="4 5" key="1">
    <citation type="submission" date="2022-12" db="EMBL/GenBank/DDBJ databases">
        <title>Genomic features and morphological characterization of a novel Knufia sp. strain isolated from spacecraft assembly facility.</title>
        <authorList>
            <person name="Teixeira M."/>
            <person name="Chander A.M."/>
            <person name="Stajich J.E."/>
            <person name="Venkateswaran K."/>
        </authorList>
    </citation>
    <scope>NUCLEOTIDE SEQUENCE [LARGE SCALE GENOMIC DNA]</scope>
    <source>
        <strain evidence="4 5">FJI-L2-BK-P2</strain>
    </source>
</reference>
<feature type="domain" description="DUF7102" evidence="2">
    <location>
        <begin position="715"/>
        <end position="879"/>
    </location>
</feature>
<sequence>MSEPSALVYARHFNLTRDPADVDILHNLNLFDTCTQRPSTDFGIDEDCSQLLCVFETAAYEHLTLANDEPVQISRDFTTLLQQSTHKPDLNLQEIYQDLLPDPYHLRKHKLKIPLLVISGGDVHKDVRRIRKGINLNRVLDGILEDYEEAFSNRKRDGGHSSSTLSADILEMAQEELKKATREEIVEVPAKSLQYLKDARCRPVSKEDINMVLHDSLPPINRPIACTAKTIAQTEFELGSDDNQDQEPVEQPPTIHEEIETNPIILKQETNDLLSCLDIAVDNEIVRSDALFQPDQELNELLQQFTNHDFEGLEDGSTNVEDCNNCSMVIEPPHKRQKLYHEQHIDREPTALPSLRNHETPGQNKSYWHDRKIELPNVEPTQHQLPTMDLRSMINSMVNHGTRGVDGVNEQQRLPLNIPSMERVMQDALPDNDAILDRFLGKPKPVVTSDKLLFKEPGIRLLDKSDGDEEDLEVGDYPIDAWKTNTFLETRSGCDKEPRTEHDPHVKVEPDKRGQPSLHETTSSEATETHFTTVKTETRSPPWVRPSLLPQPGVRNPFDRSTMDIKKEVNQAGEQNGRTLGSTDTIRSAIHPTAKAESKPEPEESVAQLLNRLRKTDNRLQRPQQEDQDQGIFGSDSLSSFLDLRGKKFKPPPVQRIRKEHEIAEDPIQSTQTSAFEQDDCVEHNSSTTKVGESDLPEAKPALLPLVTALNQPKTLVLSNTLLQTKPLLTQFLERTSTENLSLIYRDLDQPEERGPDIILNATTCLLITNLQALNQRPLPGQKTATGLSNVHDRIAILSQKYPIVFILVHHIAVGDAGLQQKQTWVMTSFISFCHQLAATADEPMSKVSPVWVSCSDASSTSDAVNAWIWQLIQHHAYERQTPPNANPATNTDAALIQDETLWGLLLVKAGLNPMAAQLVIGTLKRPGVPSGTPAGKDPNWGLRRLVCMKSAQRHDMFDKLVGKSVVARLNHVLQAR</sequence>
<dbReference type="EMBL" id="JAKLMC020000006">
    <property type="protein sequence ID" value="KAK5955674.1"/>
    <property type="molecule type" value="Genomic_DNA"/>
</dbReference>
<dbReference type="InterPro" id="IPR055528">
    <property type="entry name" value="DUF7102"/>
</dbReference>
<evidence type="ECO:0000259" key="2">
    <source>
        <dbReference type="Pfam" id="PF23394"/>
    </source>
</evidence>
<comment type="caution">
    <text evidence="4">The sequence shown here is derived from an EMBL/GenBank/DDBJ whole genome shotgun (WGS) entry which is preliminary data.</text>
</comment>
<gene>
    <name evidence="4" type="ORF">OHC33_003315</name>
</gene>
<dbReference type="AlphaFoldDB" id="A0AAN8EHB8"/>
<evidence type="ECO:0000259" key="3">
    <source>
        <dbReference type="Pfam" id="PF23395"/>
    </source>
</evidence>
<feature type="compositionally biased region" description="Basic and acidic residues" evidence="1">
    <location>
        <begin position="492"/>
        <end position="514"/>
    </location>
</feature>
<dbReference type="Pfam" id="PF23394">
    <property type="entry name" value="DUF7102"/>
    <property type="match status" value="1"/>
</dbReference>
<feature type="compositionally biased region" description="Low complexity" evidence="1">
    <location>
        <begin position="519"/>
        <end position="535"/>
    </location>
</feature>
<keyword evidence="5" id="KW-1185">Reference proteome</keyword>
<feature type="domain" description="SAM-like" evidence="3">
    <location>
        <begin position="897"/>
        <end position="974"/>
    </location>
</feature>